<keyword evidence="1" id="KW-1133">Transmembrane helix</keyword>
<keyword evidence="1" id="KW-0472">Membrane</keyword>
<proteinExistence type="predicted"/>
<evidence type="ECO:0000256" key="1">
    <source>
        <dbReference type="SAM" id="Phobius"/>
    </source>
</evidence>
<organism evidence="2 3">
    <name type="scientific">Sphingomonas daechungensis</name>
    <dbReference type="NCBI Taxonomy" id="1176646"/>
    <lineage>
        <taxon>Bacteria</taxon>
        <taxon>Pseudomonadati</taxon>
        <taxon>Pseudomonadota</taxon>
        <taxon>Alphaproteobacteria</taxon>
        <taxon>Sphingomonadales</taxon>
        <taxon>Sphingomonadaceae</taxon>
        <taxon>Sphingomonas</taxon>
    </lineage>
</organism>
<keyword evidence="1" id="KW-0812">Transmembrane</keyword>
<feature type="transmembrane region" description="Helical" evidence="1">
    <location>
        <begin position="72"/>
        <end position="90"/>
    </location>
</feature>
<protein>
    <submittedName>
        <fullName evidence="2">Uncharacterized protein</fullName>
    </submittedName>
</protein>
<reference evidence="2 3" key="1">
    <citation type="submission" date="2020-08" db="EMBL/GenBank/DDBJ databases">
        <title>Genome sequence of Sphingomonas daechungensis KACC 18115T.</title>
        <authorList>
            <person name="Hyun D.-W."/>
            <person name="Bae J.-W."/>
        </authorList>
    </citation>
    <scope>NUCLEOTIDE SEQUENCE [LARGE SCALE GENOMIC DNA]</scope>
    <source>
        <strain evidence="2 3">KACC 18115</strain>
    </source>
</reference>
<sequence>MDGVFATIVYVLCFLTSAACAWLLGRSYRHSHVRLLFWSSVCFAFLAANNLLLVLDLVIWPSPEVDLRLPRLLLALAAVSSLIWGFVWDAEKE</sequence>
<feature type="transmembrane region" description="Helical" evidence="1">
    <location>
        <begin position="6"/>
        <end position="24"/>
    </location>
</feature>
<accession>A0ABX6SYZ5</accession>
<dbReference type="EMBL" id="CP060780">
    <property type="protein sequence ID" value="QNP42419.1"/>
    <property type="molecule type" value="Genomic_DNA"/>
</dbReference>
<dbReference type="InterPro" id="IPR046027">
    <property type="entry name" value="DUF5985"/>
</dbReference>
<gene>
    <name evidence="2" type="ORF">H9L15_08855</name>
</gene>
<dbReference type="Proteomes" id="UP000516134">
    <property type="component" value="Chromosome"/>
</dbReference>
<evidence type="ECO:0000313" key="3">
    <source>
        <dbReference type="Proteomes" id="UP000516134"/>
    </source>
</evidence>
<dbReference type="Pfam" id="PF19447">
    <property type="entry name" value="DUF5985"/>
    <property type="match status" value="1"/>
</dbReference>
<evidence type="ECO:0000313" key="2">
    <source>
        <dbReference type="EMBL" id="QNP42419.1"/>
    </source>
</evidence>
<dbReference type="RefSeq" id="WP_187713852.1">
    <property type="nucleotide sequence ID" value="NZ_BAABJC010000001.1"/>
</dbReference>
<name>A0ABX6SYZ5_9SPHN</name>
<feature type="transmembrane region" description="Helical" evidence="1">
    <location>
        <begin position="36"/>
        <end position="60"/>
    </location>
</feature>
<keyword evidence="3" id="KW-1185">Reference proteome</keyword>